<dbReference type="RefSeq" id="WP_149812395.1">
    <property type="nucleotide sequence ID" value="NZ_VUKA01000004.1"/>
</dbReference>
<dbReference type="Proteomes" id="UP000322110">
    <property type="component" value="Unassembled WGS sequence"/>
</dbReference>
<sequence>MVNAAKIEKGEVQDHMPVVGSDGQPFGIVDRVEGDYIKLARNDPASGGTHRYLPRSVVAGLEGGVVRLSMPSAQANDACVSEEEMAQRLSLDPDAKAQLGQSTDDAPHGSRGHAHGGPKGQSPNDIERQRPDATGPDPQRVTHNTSENKSAR</sequence>
<feature type="region of interest" description="Disordered" evidence="1">
    <location>
        <begin position="1"/>
        <end position="25"/>
    </location>
</feature>
<name>A0A5B2TGP7_9PROT</name>
<evidence type="ECO:0000256" key="1">
    <source>
        <dbReference type="SAM" id="MobiDB-lite"/>
    </source>
</evidence>
<evidence type="ECO:0000313" key="2">
    <source>
        <dbReference type="EMBL" id="KAA2213283.1"/>
    </source>
</evidence>
<organism evidence="2 3">
    <name type="scientific">Teichococcus oryzae</name>
    <dbReference type="NCBI Taxonomy" id="1608942"/>
    <lineage>
        <taxon>Bacteria</taxon>
        <taxon>Pseudomonadati</taxon>
        <taxon>Pseudomonadota</taxon>
        <taxon>Alphaproteobacteria</taxon>
        <taxon>Acetobacterales</taxon>
        <taxon>Roseomonadaceae</taxon>
        <taxon>Roseomonas</taxon>
    </lineage>
</organism>
<feature type="compositionally biased region" description="Polar residues" evidence="1">
    <location>
        <begin position="141"/>
        <end position="152"/>
    </location>
</feature>
<gene>
    <name evidence="2" type="ORF">F0Q34_11725</name>
</gene>
<dbReference type="OrthoDB" id="9803697at2"/>
<dbReference type="Pfam" id="PF09939">
    <property type="entry name" value="DUF2171"/>
    <property type="match status" value="1"/>
</dbReference>
<evidence type="ECO:0000313" key="3">
    <source>
        <dbReference type="Proteomes" id="UP000322110"/>
    </source>
</evidence>
<proteinExistence type="predicted"/>
<feature type="compositionally biased region" description="Basic and acidic residues" evidence="1">
    <location>
        <begin position="1"/>
        <end position="14"/>
    </location>
</feature>
<reference evidence="2 3" key="1">
    <citation type="journal article" date="2015" name="Int. J. Syst. Evol. Microbiol.">
        <title>Roseomonas oryzae sp. nov., isolated from paddy rhizosphere soil.</title>
        <authorList>
            <person name="Ramaprasad E.V."/>
            <person name="Sasikala Ch."/>
            <person name="Ramana Ch.V."/>
        </authorList>
    </citation>
    <scope>NUCLEOTIDE SEQUENCE [LARGE SCALE GENOMIC DNA]</scope>
    <source>
        <strain evidence="2 3">KCTC 42542</strain>
    </source>
</reference>
<keyword evidence="3" id="KW-1185">Reference proteome</keyword>
<dbReference type="AlphaFoldDB" id="A0A5B2TGP7"/>
<accession>A0A5B2TGP7</accession>
<protein>
    <submittedName>
        <fullName evidence="2">DUF2171 domain-containing protein</fullName>
    </submittedName>
</protein>
<comment type="caution">
    <text evidence="2">The sequence shown here is derived from an EMBL/GenBank/DDBJ whole genome shotgun (WGS) entry which is preliminary data.</text>
</comment>
<feature type="region of interest" description="Disordered" evidence="1">
    <location>
        <begin position="72"/>
        <end position="152"/>
    </location>
</feature>
<dbReference type="InterPro" id="IPR018684">
    <property type="entry name" value="DUF2171"/>
</dbReference>
<dbReference type="EMBL" id="VUKA01000004">
    <property type="protein sequence ID" value="KAA2213283.1"/>
    <property type="molecule type" value="Genomic_DNA"/>
</dbReference>